<name>A0ABS9REH1_9FLAO</name>
<dbReference type="InterPro" id="IPR017937">
    <property type="entry name" value="Thioredoxin_CS"/>
</dbReference>
<dbReference type="SUPFAM" id="SSF52833">
    <property type="entry name" value="Thioredoxin-like"/>
    <property type="match status" value="1"/>
</dbReference>
<dbReference type="CDD" id="cd02966">
    <property type="entry name" value="TlpA_like_family"/>
    <property type="match status" value="1"/>
</dbReference>
<evidence type="ECO:0000313" key="4">
    <source>
        <dbReference type="Proteomes" id="UP001156141"/>
    </source>
</evidence>
<dbReference type="InterPro" id="IPR050553">
    <property type="entry name" value="Thioredoxin_ResA/DsbE_sf"/>
</dbReference>
<dbReference type="Gene3D" id="1.25.40.10">
    <property type="entry name" value="Tetratricopeptide repeat domain"/>
    <property type="match status" value="1"/>
</dbReference>
<reference evidence="3" key="1">
    <citation type="submission" date="2022-02" db="EMBL/GenBank/DDBJ databases">
        <title>Aestuariibaculum sp., a marine bacterium isolated from sediment in Guangxi.</title>
        <authorList>
            <person name="Ying J."/>
        </authorList>
    </citation>
    <scope>NUCLEOTIDE SEQUENCE</scope>
    <source>
        <strain evidence="3">L182</strain>
    </source>
</reference>
<dbReference type="InterPro" id="IPR013766">
    <property type="entry name" value="Thioredoxin_domain"/>
</dbReference>
<dbReference type="Gene3D" id="3.40.30.10">
    <property type="entry name" value="Glutaredoxin"/>
    <property type="match status" value="1"/>
</dbReference>
<dbReference type="InterPro" id="IPR000866">
    <property type="entry name" value="AhpC/TSA"/>
</dbReference>
<dbReference type="PROSITE" id="PS00194">
    <property type="entry name" value="THIOREDOXIN_1"/>
    <property type="match status" value="1"/>
</dbReference>
<gene>
    <name evidence="3" type="ORF">MKW35_01780</name>
</gene>
<dbReference type="Pfam" id="PF00578">
    <property type="entry name" value="AhpC-TSA"/>
    <property type="match status" value="1"/>
</dbReference>
<comment type="caution">
    <text evidence="3">The sequence shown here is derived from an EMBL/GenBank/DDBJ whole genome shotgun (WGS) entry which is preliminary data.</text>
</comment>
<dbReference type="InterPro" id="IPR011990">
    <property type="entry name" value="TPR-like_helical_dom_sf"/>
</dbReference>
<evidence type="ECO:0000259" key="2">
    <source>
        <dbReference type="PROSITE" id="PS51352"/>
    </source>
</evidence>
<feature type="domain" description="Thioredoxin" evidence="2">
    <location>
        <begin position="311"/>
        <end position="461"/>
    </location>
</feature>
<dbReference type="PANTHER" id="PTHR42852">
    <property type="entry name" value="THIOL:DISULFIDE INTERCHANGE PROTEIN DSBE"/>
    <property type="match status" value="1"/>
</dbReference>
<evidence type="ECO:0000313" key="3">
    <source>
        <dbReference type="EMBL" id="MCH4551333.1"/>
    </source>
</evidence>
<dbReference type="Proteomes" id="UP001156141">
    <property type="component" value="Unassembled WGS sequence"/>
</dbReference>
<dbReference type="PROSITE" id="PS51257">
    <property type="entry name" value="PROKAR_LIPOPROTEIN"/>
    <property type="match status" value="1"/>
</dbReference>
<dbReference type="SUPFAM" id="SSF48452">
    <property type="entry name" value="TPR-like"/>
    <property type="match status" value="1"/>
</dbReference>
<keyword evidence="1" id="KW-0676">Redox-active center</keyword>
<proteinExistence type="predicted"/>
<dbReference type="PROSITE" id="PS51352">
    <property type="entry name" value="THIOREDOXIN_2"/>
    <property type="match status" value="1"/>
</dbReference>
<dbReference type="InterPro" id="IPR036249">
    <property type="entry name" value="Thioredoxin-like_sf"/>
</dbReference>
<accession>A0ABS9REH1</accession>
<dbReference type="RefSeq" id="WP_240571667.1">
    <property type="nucleotide sequence ID" value="NZ_CP136709.1"/>
</dbReference>
<protein>
    <submittedName>
        <fullName evidence="3">TlpA family protein disulfide reductase</fullName>
    </submittedName>
</protein>
<dbReference type="PANTHER" id="PTHR42852:SF17">
    <property type="entry name" value="THIOREDOXIN-LIKE PROTEIN HI_1115"/>
    <property type="match status" value="1"/>
</dbReference>
<keyword evidence="4" id="KW-1185">Reference proteome</keyword>
<organism evidence="3 4">
    <name type="scientific">Aestuariibaculum lutulentum</name>
    <dbReference type="NCBI Taxonomy" id="2920935"/>
    <lineage>
        <taxon>Bacteria</taxon>
        <taxon>Pseudomonadati</taxon>
        <taxon>Bacteroidota</taxon>
        <taxon>Flavobacteriia</taxon>
        <taxon>Flavobacteriales</taxon>
        <taxon>Flavobacteriaceae</taxon>
    </lineage>
</organism>
<sequence length="469" mass="53969">MRNIHLVLGLTTIISLGCSSSKKVGEITQEQLNQMNLKEAEINIKHLLKSEDEKDFEKVVKYYNFKKDTKKYYEVKNKAIEKFPQGYYAFSQSSGAFVLETDLELKKKGLEELKANFPAHNFDVVYFAFIKFFLDKDMCKEALEYQQEMIKTSRTRYYLLISILNKSEGKIDKINYLKSDISAFSEILRSTKKNQKNEDSLLRMLKFQLAKAYYEVGDNKHSIEVIQELRREESTVKGLSLQYAILLAKCGSYNEVLPVLENAIIEGKSTDEIKHYLEQAYKATGKTDFNLYFKGLINQMNSNILSHVNDIRINEPAPDFILKDKNGNDVTNKDLKGKTLIIDFWATWCGPCKQSFPGMQAAVNKYKNDDSVKFLFVHTFEKDHNPLTLAKNYLSENQYDFELFMDCKNKETKKNQAANAFGITGIPTKVVIDPNGNIRFKVVGFKRNIDSMVAELSAMINLSQSEFVE</sequence>
<dbReference type="EMBL" id="JAKVQD010000001">
    <property type="protein sequence ID" value="MCH4551333.1"/>
    <property type="molecule type" value="Genomic_DNA"/>
</dbReference>
<evidence type="ECO:0000256" key="1">
    <source>
        <dbReference type="ARBA" id="ARBA00023284"/>
    </source>
</evidence>